<evidence type="ECO:0000313" key="5">
    <source>
        <dbReference type="EMBL" id="AFZ69501.1"/>
    </source>
</evidence>
<dbReference type="GO" id="GO:0003677">
    <property type="term" value="F:DNA binding"/>
    <property type="evidence" value="ECO:0007669"/>
    <property type="project" value="UniProtKB-KW"/>
</dbReference>
<dbReference type="PROSITE" id="PS50987">
    <property type="entry name" value="HTH_ARSR_2"/>
    <property type="match status" value="1"/>
</dbReference>
<dbReference type="InterPro" id="IPR036390">
    <property type="entry name" value="WH_DNA-bd_sf"/>
</dbReference>
<evidence type="ECO:0000259" key="4">
    <source>
        <dbReference type="PROSITE" id="PS50987"/>
    </source>
</evidence>
<evidence type="ECO:0000313" key="6">
    <source>
        <dbReference type="Proteomes" id="UP000010467"/>
    </source>
</evidence>
<name>L0A6M8_DEIPD</name>
<dbReference type="PROSITE" id="PS00846">
    <property type="entry name" value="HTH_ARSR_1"/>
    <property type="match status" value="1"/>
</dbReference>
<dbReference type="Gene3D" id="1.10.10.10">
    <property type="entry name" value="Winged helix-like DNA-binding domain superfamily/Winged helix DNA-binding domain"/>
    <property type="match status" value="1"/>
</dbReference>
<proteinExistence type="predicted"/>
<dbReference type="CDD" id="cd00090">
    <property type="entry name" value="HTH_ARSR"/>
    <property type="match status" value="1"/>
</dbReference>
<evidence type="ECO:0000256" key="2">
    <source>
        <dbReference type="ARBA" id="ARBA00023125"/>
    </source>
</evidence>
<dbReference type="PRINTS" id="PR00778">
    <property type="entry name" value="HTHARSR"/>
</dbReference>
<dbReference type="GO" id="GO:0003700">
    <property type="term" value="F:DNA-binding transcription factor activity"/>
    <property type="evidence" value="ECO:0007669"/>
    <property type="project" value="InterPro"/>
</dbReference>
<dbReference type="SUPFAM" id="SSF46785">
    <property type="entry name" value="Winged helix' DNA-binding domain"/>
    <property type="match status" value="1"/>
</dbReference>
<evidence type="ECO:0000256" key="1">
    <source>
        <dbReference type="ARBA" id="ARBA00023015"/>
    </source>
</evidence>
<dbReference type="PANTHER" id="PTHR43132:SF6">
    <property type="entry name" value="HTH-TYPE TRANSCRIPTIONAL REPRESSOR CZRA"/>
    <property type="match status" value="1"/>
</dbReference>
<keyword evidence="3" id="KW-0804">Transcription</keyword>
<dbReference type="InterPro" id="IPR018334">
    <property type="entry name" value="ArsR_HTH"/>
</dbReference>
<reference evidence="6" key="1">
    <citation type="submission" date="2012-03" db="EMBL/GenBank/DDBJ databases">
        <title>Complete sequence of plasmid 1 of Deinococcus peraridilitoris DSM 19664.</title>
        <authorList>
            <person name="Lucas S."/>
            <person name="Copeland A."/>
            <person name="Lapidus A."/>
            <person name="Glavina del Rio T."/>
            <person name="Dalin E."/>
            <person name="Tice H."/>
            <person name="Bruce D."/>
            <person name="Goodwin L."/>
            <person name="Pitluck S."/>
            <person name="Peters L."/>
            <person name="Mikhailova N."/>
            <person name="Lu M."/>
            <person name="Kyrpides N."/>
            <person name="Mavromatis K."/>
            <person name="Ivanova N."/>
            <person name="Brettin T."/>
            <person name="Detter J.C."/>
            <person name="Han C."/>
            <person name="Larimer F."/>
            <person name="Land M."/>
            <person name="Hauser L."/>
            <person name="Markowitz V."/>
            <person name="Cheng J.-F."/>
            <person name="Hugenholtz P."/>
            <person name="Woyke T."/>
            <person name="Wu D."/>
            <person name="Pukall R."/>
            <person name="Steenblock K."/>
            <person name="Brambilla E."/>
            <person name="Klenk H.-P."/>
            <person name="Eisen J.A."/>
        </authorList>
    </citation>
    <scope>NUCLEOTIDE SEQUENCE [LARGE SCALE GENOMIC DNA]</scope>
    <source>
        <strain evidence="6">DSM 19664 / LMG 22246 / CIP 109416 / KR-200</strain>
        <plasmid evidence="6">Plasmid pDEIPE01</plasmid>
    </source>
</reference>
<keyword evidence="1" id="KW-0805">Transcription regulation</keyword>
<dbReference type="InterPro" id="IPR001845">
    <property type="entry name" value="HTH_ArsR_DNA-bd_dom"/>
</dbReference>
<feature type="domain" description="HTH arsR-type" evidence="4">
    <location>
        <begin position="53"/>
        <end position="146"/>
    </location>
</feature>
<dbReference type="KEGG" id="dpd:Deipe_4134"/>
<dbReference type="PANTHER" id="PTHR43132">
    <property type="entry name" value="ARSENICAL RESISTANCE OPERON REPRESSOR ARSR-RELATED"/>
    <property type="match status" value="1"/>
</dbReference>
<protein>
    <submittedName>
        <fullName evidence="5">Putative transcriptional regulator</fullName>
    </submittedName>
</protein>
<accession>L0A6M8</accession>
<gene>
    <name evidence="5" type="ordered locus">Deipe_4134</name>
</gene>
<keyword evidence="6" id="KW-1185">Reference proteome</keyword>
<evidence type="ECO:0000256" key="3">
    <source>
        <dbReference type="ARBA" id="ARBA00023163"/>
    </source>
</evidence>
<dbReference type="AlphaFoldDB" id="L0A6M8"/>
<keyword evidence="5" id="KW-0614">Plasmid</keyword>
<organism evidence="5 6">
    <name type="scientific">Deinococcus peraridilitoris (strain DSM 19664 / LMG 22246 / CIP 109416 / KR-200)</name>
    <dbReference type="NCBI Taxonomy" id="937777"/>
    <lineage>
        <taxon>Bacteria</taxon>
        <taxon>Thermotogati</taxon>
        <taxon>Deinococcota</taxon>
        <taxon>Deinococci</taxon>
        <taxon>Deinococcales</taxon>
        <taxon>Deinococcaceae</taxon>
        <taxon>Deinococcus</taxon>
    </lineage>
</organism>
<dbReference type="InterPro" id="IPR051011">
    <property type="entry name" value="Metal_resp_trans_reg"/>
</dbReference>
<dbReference type="InterPro" id="IPR036388">
    <property type="entry name" value="WH-like_DNA-bd_sf"/>
</dbReference>
<keyword evidence="2" id="KW-0238">DNA-binding</keyword>
<dbReference type="SMART" id="SM00418">
    <property type="entry name" value="HTH_ARSR"/>
    <property type="match status" value="1"/>
</dbReference>
<dbReference type="Pfam" id="PF01022">
    <property type="entry name" value="HTH_5"/>
    <property type="match status" value="1"/>
</dbReference>
<dbReference type="InterPro" id="IPR011991">
    <property type="entry name" value="ArsR-like_HTH"/>
</dbReference>
<sequence length="146" mass="16132">MVDPNEVTLHLRLTATYWRPMTTPFTAHPAGETICETACTHPEAVARARQALPDDACVEDASALLKVVADPTRLRMLSVLAAEELCVHDLSLVVSISESATSHQLRLLRAHRLVASRKVGRTVYYRLADHHVTLLIGNALQHAQEH</sequence>
<dbReference type="Proteomes" id="UP000010467">
    <property type="component" value="Plasmid pDEIPE01"/>
</dbReference>
<dbReference type="HOGENOM" id="CLU_097806_7_3_0"/>
<dbReference type="EMBL" id="CP003383">
    <property type="protein sequence ID" value="AFZ69501.1"/>
    <property type="molecule type" value="Genomic_DNA"/>
</dbReference>
<geneLocation type="plasmid" evidence="5 6">
    <name>pDEIPE01</name>
</geneLocation>
<dbReference type="PATRIC" id="fig|937777.3.peg.4161"/>
<dbReference type="NCBIfam" id="NF033788">
    <property type="entry name" value="HTH_metalloreg"/>
    <property type="match status" value="1"/>
</dbReference>